<proteinExistence type="predicted"/>
<name>A0A9P5LJE0_9HYPO</name>
<dbReference type="Gene3D" id="3.40.50.150">
    <property type="entry name" value="Vaccinia Virus protein VP39"/>
    <property type="match status" value="1"/>
</dbReference>
<dbReference type="InterPro" id="IPR029063">
    <property type="entry name" value="SAM-dependent_MTases_sf"/>
</dbReference>
<accession>A0A9P5LJE0</accession>
<dbReference type="OrthoDB" id="1535081at2759"/>
<feature type="active site" description="Proton acceptor" evidence="4">
    <location>
        <position position="314"/>
    </location>
</feature>
<dbReference type="PANTHER" id="PTHR43712">
    <property type="entry name" value="PUTATIVE (AFU_ORTHOLOGUE AFUA_4G14580)-RELATED"/>
    <property type="match status" value="1"/>
</dbReference>
<dbReference type="InterPro" id="IPR001077">
    <property type="entry name" value="COMT_C"/>
</dbReference>
<dbReference type="PROSITE" id="PS51683">
    <property type="entry name" value="SAM_OMT_II"/>
    <property type="match status" value="1"/>
</dbReference>
<organism evidence="7 8">
    <name type="scientific">Cylindrodendrum hubeiense</name>
    <dbReference type="NCBI Taxonomy" id="595255"/>
    <lineage>
        <taxon>Eukaryota</taxon>
        <taxon>Fungi</taxon>
        <taxon>Dikarya</taxon>
        <taxon>Ascomycota</taxon>
        <taxon>Pezizomycotina</taxon>
        <taxon>Sordariomycetes</taxon>
        <taxon>Hypocreomycetidae</taxon>
        <taxon>Hypocreales</taxon>
        <taxon>Nectriaceae</taxon>
        <taxon>Cylindrodendrum</taxon>
    </lineage>
</organism>
<dbReference type="InterPro" id="IPR036390">
    <property type="entry name" value="WH_DNA-bd_sf"/>
</dbReference>
<evidence type="ECO:0000259" key="5">
    <source>
        <dbReference type="Pfam" id="PF00891"/>
    </source>
</evidence>
<keyword evidence="1" id="KW-0489">Methyltransferase</keyword>
<evidence type="ECO:0000256" key="2">
    <source>
        <dbReference type="ARBA" id="ARBA00022679"/>
    </source>
</evidence>
<keyword evidence="3" id="KW-0949">S-adenosyl-L-methionine</keyword>
<feature type="domain" description="O-methyltransferase C-terminal" evidence="5">
    <location>
        <begin position="181"/>
        <end position="382"/>
    </location>
</feature>
<dbReference type="SUPFAM" id="SSF46785">
    <property type="entry name" value="Winged helix' DNA-binding domain"/>
    <property type="match status" value="1"/>
</dbReference>
<evidence type="ECO:0000256" key="1">
    <source>
        <dbReference type="ARBA" id="ARBA00022603"/>
    </source>
</evidence>
<dbReference type="InterPro" id="IPR016461">
    <property type="entry name" value="COMT-like"/>
</dbReference>
<dbReference type="AlphaFoldDB" id="A0A9P5LJE0"/>
<feature type="domain" description="O-methyltransferase dimerisation" evidence="6">
    <location>
        <begin position="66"/>
        <end position="143"/>
    </location>
</feature>
<gene>
    <name evidence="7" type="ORF">G7Z17_g3958</name>
</gene>
<dbReference type="InterPro" id="IPR012967">
    <property type="entry name" value="COMT_dimerisation"/>
</dbReference>
<dbReference type="Gene3D" id="1.10.10.10">
    <property type="entry name" value="Winged helix-like DNA-binding domain superfamily/Winged helix DNA-binding domain"/>
    <property type="match status" value="1"/>
</dbReference>
<dbReference type="Pfam" id="PF00891">
    <property type="entry name" value="Methyltransf_2"/>
    <property type="match status" value="1"/>
</dbReference>
<dbReference type="GO" id="GO:0046983">
    <property type="term" value="F:protein dimerization activity"/>
    <property type="evidence" value="ECO:0007669"/>
    <property type="project" value="InterPro"/>
</dbReference>
<comment type="caution">
    <text evidence="7">The sequence shown here is derived from an EMBL/GenBank/DDBJ whole genome shotgun (WGS) entry which is preliminary data.</text>
</comment>
<evidence type="ECO:0000259" key="6">
    <source>
        <dbReference type="Pfam" id="PF08100"/>
    </source>
</evidence>
<dbReference type="GO" id="GO:0008171">
    <property type="term" value="F:O-methyltransferase activity"/>
    <property type="evidence" value="ECO:0007669"/>
    <property type="project" value="InterPro"/>
</dbReference>
<keyword evidence="8" id="KW-1185">Reference proteome</keyword>
<dbReference type="PANTHER" id="PTHR43712:SF2">
    <property type="entry name" value="O-METHYLTRANSFERASE CICE"/>
    <property type="match status" value="1"/>
</dbReference>
<dbReference type="SUPFAM" id="SSF53335">
    <property type="entry name" value="S-adenosyl-L-methionine-dependent methyltransferases"/>
    <property type="match status" value="1"/>
</dbReference>
<evidence type="ECO:0000313" key="7">
    <source>
        <dbReference type="EMBL" id="KAF7552917.1"/>
    </source>
</evidence>
<evidence type="ECO:0000313" key="8">
    <source>
        <dbReference type="Proteomes" id="UP000722485"/>
    </source>
</evidence>
<evidence type="ECO:0008006" key="9">
    <source>
        <dbReference type="Google" id="ProtNLM"/>
    </source>
</evidence>
<dbReference type="Pfam" id="PF08100">
    <property type="entry name" value="Dimerisation"/>
    <property type="match status" value="1"/>
</dbReference>
<reference evidence="7" key="1">
    <citation type="submission" date="2020-03" db="EMBL/GenBank/DDBJ databases">
        <title>Draft Genome Sequence of Cylindrodendrum hubeiense.</title>
        <authorList>
            <person name="Buettner E."/>
            <person name="Kellner H."/>
        </authorList>
    </citation>
    <scope>NUCLEOTIDE SEQUENCE</scope>
    <source>
        <strain evidence="7">IHI 201604</strain>
    </source>
</reference>
<sequence length="403" mass="43467">MAQPTSSPESMTAAANGLFSQQLSVAVENIVSNPSSLDGLDGERSKLIELSEALLKAIKPVDPVMDAMTTFVQFTAIRLFVGWKVFDKIPSTSSISFSDLATQIGADVSLIARLASILTATGVLKRVDNDQVAHTSSSAAFVTGSPMTAIVKMGTLLAMPAYFNEYGLKEPIGRYDTIYAYGAGDPKLTVWEHTNMYPERKANFMISMMAMASKTPTTGSYDFSWVLDQAHESPERALVVDVGGGKGHALQAICEATVGLPMNRCVLEDLQAIIDDAKATATGDLTEAQYVSMDFHSEQPVKGACIYYIRRCLHDYGDTDCVEILEQLQKAMAKDSRVLIVENVLGDPPSALSVANDIIMATIGGKERSLETFKDITGRAGLQIVKLHRSVGSDFAVIECQKA</sequence>
<dbReference type="Proteomes" id="UP000722485">
    <property type="component" value="Unassembled WGS sequence"/>
</dbReference>
<evidence type="ECO:0000256" key="4">
    <source>
        <dbReference type="PIRSR" id="PIRSR005739-1"/>
    </source>
</evidence>
<keyword evidence="2" id="KW-0808">Transferase</keyword>
<dbReference type="InterPro" id="IPR036388">
    <property type="entry name" value="WH-like_DNA-bd_sf"/>
</dbReference>
<evidence type="ECO:0000256" key="3">
    <source>
        <dbReference type="ARBA" id="ARBA00022691"/>
    </source>
</evidence>
<dbReference type="GO" id="GO:0032259">
    <property type="term" value="P:methylation"/>
    <property type="evidence" value="ECO:0007669"/>
    <property type="project" value="UniProtKB-KW"/>
</dbReference>
<protein>
    <recommendedName>
        <fullName evidence="9">O-methyltransferase domain-containing protein</fullName>
    </recommendedName>
</protein>
<dbReference type="EMBL" id="JAANBB010000053">
    <property type="protein sequence ID" value="KAF7552917.1"/>
    <property type="molecule type" value="Genomic_DNA"/>
</dbReference>
<dbReference type="PIRSF" id="PIRSF005739">
    <property type="entry name" value="O-mtase"/>
    <property type="match status" value="1"/>
</dbReference>